<feature type="compositionally biased region" description="Basic and acidic residues" evidence="1">
    <location>
        <begin position="54"/>
        <end position="65"/>
    </location>
</feature>
<feature type="compositionally biased region" description="Basic and acidic residues" evidence="1">
    <location>
        <begin position="74"/>
        <end position="85"/>
    </location>
</feature>
<gene>
    <name evidence="2" type="ORF">NDU88_004745</name>
</gene>
<name>A0AAV7L1U4_PLEWA</name>
<dbReference type="AlphaFoldDB" id="A0AAV7L1U4"/>
<accession>A0AAV7L1U4</accession>
<feature type="compositionally biased region" description="Basic and acidic residues" evidence="1">
    <location>
        <begin position="9"/>
        <end position="21"/>
    </location>
</feature>
<feature type="region of interest" description="Disordered" evidence="1">
    <location>
        <begin position="1"/>
        <end position="85"/>
    </location>
</feature>
<organism evidence="2 3">
    <name type="scientific">Pleurodeles waltl</name>
    <name type="common">Iberian ribbed newt</name>
    <dbReference type="NCBI Taxonomy" id="8319"/>
    <lineage>
        <taxon>Eukaryota</taxon>
        <taxon>Metazoa</taxon>
        <taxon>Chordata</taxon>
        <taxon>Craniata</taxon>
        <taxon>Vertebrata</taxon>
        <taxon>Euteleostomi</taxon>
        <taxon>Amphibia</taxon>
        <taxon>Batrachia</taxon>
        <taxon>Caudata</taxon>
        <taxon>Salamandroidea</taxon>
        <taxon>Salamandridae</taxon>
        <taxon>Pleurodelinae</taxon>
        <taxon>Pleurodeles</taxon>
    </lineage>
</organism>
<evidence type="ECO:0000256" key="1">
    <source>
        <dbReference type="SAM" id="MobiDB-lite"/>
    </source>
</evidence>
<protein>
    <submittedName>
        <fullName evidence="2">Uncharacterized protein</fullName>
    </submittedName>
</protein>
<comment type="caution">
    <text evidence="2">The sequence shown here is derived from an EMBL/GenBank/DDBJ whole genome shotgun (WGS) entry which is preliminary data.</text>
</comment>
<evidence type="ECO:0000313" key="2">
    <source>
        <dbReference type="EMBL" id="KAJ1084599.1"/>
    </source>
</evidence>
<keyword evidence="3" id="KW-1185">Reference proteome</keyword>
<sequence length="85" mass="9563">MSAAVGTAEEQREPFKEEGKEAGGVGSHWDLYAHNSSVQEEGKRDWPEDYVSGGERKMLKEEAGGTEKLLPDFTYRRNTEEASER</sequence>
<evidence type="ECO:0000313" key="3">
    <source>
        <dbReference type="Proteomes" id="UP001066276"/>
    </source>
</evidence>
<dbReference type="Proteomes" id="UP001066276">
    <property type="component" value="Chromosome 12"/>
</dbReference>
<proteinExistence type="predicted"/>
<dbReference type="EMBL" id="JANPWB010000016">
    <property type="protein sequence ID" value="KAJ1084599.1"/>
    <property type="molecule type" value="Genomic_DNA"/>
</dbReference>
<reference evidence="2" key="1">
    <citation type="journal article" date="2022" name="bioRxiv">
        <title>Sequencing and chromosome-scale assembly of the giantPleurodeles waltlgenome.</title>
        <authorList>
            <person name="Brown T."/>
            <person name="Elewa A."/>
            <person name="Iarovenko S."/>
            <person name="Subramanian E."/>
            <person name="Araus A.J."/>
            <person name="Petzold A."/>
            <person name="Susuki M."/>
            <person name="Suzuki K.-i.T."/>
            <person name="Hayashi T."/>
            <person name="Toyoda A."/>
            <person name="Oliveira C."/>
            <person name="Osipova E."/>
            <person name="Leigh N.D."/>
            <person name="Simon A."/>
            <person name="Yun M.H."/>
        </authorList>
    </citation>
    <scope>NUCLEOTIDE SEQUENCE</scope>
    <source>
        <strain evidence="2">20211129_DDA</strain>
        <tissue evidence="2">Liver</tissue>
    </source>
</reference>